<dbReference type="PROSITE" id="PS51704">
    <property type="entry name" value="GP_PDE"/>
    <property type="match status" value="1"/>
</dbReference>
<evidence type="ECO:0000256" key="7">
    <source>
        <dbReference type="SAM" id="SignalP"/>
    </source>
</evidence>
<dbReference type="GO" id="GO:0006071">
    <property type="term" value="P:glycerol metabolic process"/>
    <property type="evidence" value="ECO:0007669"/>
    <property type="project" value="UniProtKB-KW"/>
</dbReference>
<name>A0A445JN34_GLYSO</name>
<proteinExistence type="inferred from homology"/>
<dbReference type="EMBL" id="QZWG01000008">
    <property type="protein sequence ID" value="RZB99875.1"/>
    <property type="molecule type" value="Genomic_DNA"/>
</dbReference>
<feature type="chain" id="PRO_5019569042" description="glycerophosphodiester phosphodiesterase" evidence="7">
    <location>
        <begin position="27"/>
        <end position="335"/>
    </location>
</feature>
<dbReference type="PANTHER" id="PTHR43620">
    <property type="entry name" value="GLYCEROPHOSPHORYL DIESTER PHOSPHODIESTERASE"/>
    <property type="match status" value="1"/>
</dbReference>
<evidence type="ECO:0000256" key="6">
    <source>
        <dbReference type="ARBA" id="ARBA00047512"/>
    </source>
</evidence>
<dbReference type="InterPro" id="IPR017946">
    <property type="entry name" value="PLC-like_Pdiesterase_TIM-brl"/>
</dbReference>
<accession>A0A445JN34</accession>
<dbReference type="GO" id="GO:0006629">
    <property type="term" value="P:lipid metabolic process"/>
    <property type="evidence" value="ECO:0007669"/>
    <property type="project" value="InterPro"/>
</dbReference>
<evidence type="ECO:0000313" key="9">
    <source>
        <dbReference type="EMBL" id="RZB99875.1"/>
    </source>
</evidence>
<protein>
    <recommendedName>
        <fullName evidence="2">glycerophosphodiester phosphodiesterase</fullName>
        <ecNumber evidence="2">3.1.4.46</ecNumber>
    </recommendedName>
</protein>
<sequence>MWKPRAVPSALSLLLLLHSLLAMVSAQGINRTTWNTLTGEPSRTTVVTKLSFKEKFLCLLCVLKFETYLDKFFGAGTPPLVIARGGFSVIFPDSSDIAYIFALENATNIGCVFQNQSKTYPVNGVPTTAYFAVDYTLKDLCSYVVLTQGDYTRAGWFDTNIFEILTVNDLVTRATPPGLWLNIQHDLFYTQHILTGFLRSIRTQINQRKTKLVFRFLERDEVDPSTNQTYGSLLKNLTSIKTFASGILVPKGYIWPVDPTSLYLRTHTSLVYDAHKVGLEVFASDFQNDIPISFNYSYDPVVEYLNFIDNENFSVDGVLSDFPLTPSEDIGMHLN</sequence>
<dbReference type="EC" id="3.1.4.46" evidence="2"/>
<organism evidence="9 10">
    <name type="scientific">Glycine soja</name>
    <name type="common">Wild soybean</name>
    <dbReference type="NCBI Taxonomy" id="3848"/>
    <lineage>
        <taxon>Eukaryota</taxon>
        <taxon>Viridiplantae</taxon>
        <taxon>Streptophyta</taxon>
        <taxon>Embryophyta</taxon>
        <taxon>Tracheophyta</taxon>
        <taxon>Spermatophyta</taxon>
        <taxon>Magnoliopsida</taxon>
        <taxon>eudicotyledons</taxon>
        <taxon>Gunneridae</taxon>
        <taxon>Pentapetalae</taxon>
        <taxon>rosids</taxon>
        <taxon>fabids</taxon>
        <taxon>Fabales</taxon>
        <taxon>Fabaceae</taxon>
        <taxon>Papilionoideae</taxon>
        <taxon>50 kb inversion clade</taxon>
        <taxon>NPAAA clade</taxon>
        <taxon>indigoferoid/millettioid clade</taxon>
        <taxon>Phaseoleae</taxon>
        <taxon>Glycine</taxon>
        <taxon>Glycine subgen. Soja</taxon>
    </lineage>
</organism>
<comment type="catalytic activity">
    <reaction evidence="6">
        <text>a sn-glycero-3-phosphodiester + H2O = an alcohol + sn-glycerol 3-phosphate + H(+)</text>
        <dbReference type="Rhea" id="RHEA:12969"/>
        <dbReference type="ChEBI" id="CHEBI:15377"/>
        <dbReference type="ChEBI" id="CHEBI:15378"/>
        <dbReference type="ChEBI" id="CHEBI:30879"/>
        <dbReference type="ChEBI" id="CHEBI:57597"/>
        <dbReference type="ChEBI" id="CHEBI:83408"/>
        <dbReference type="EC" id="3.1.4.46"/>
    </reaction>
</comment>
<dbReference type="Proteomes" id="UP000289340">
    <property type="component" value="Chromosome 8"/>
</dbReference>
<feature type="signal peptide" evidence="7">
    <location>
        <begin position="1"/>
        <end position="26"/>
    </location>
</feature>
<reference evidence="9 10" key="1">
    <citation type="submission" date="2018-09" db="EMBL/GenBank/DDBJ databases">
        <title>A high-quality reference genome of wild soybean provides a powerful tool to mine soybean genomes.</title>
        <authorList>
            <person name="Xie M."/>
            <person name="Chung C.Y.L."/>
            <person name="Li M.-W."/>
            <person name="Wong F.-L."/>
            <person name="Chan T.-F."/>
            <person name="Lam H.-M."/>
        </authorList>
    </citation>
    <scope>NUCLEOTIDE SEQUENCE [LARGE SCALE GENOMIC DNA]</scope>
    <source>
        <strain evidence="10">cv. W05</strain>
        <tissue evidence="9">Hypocotyl of etiolated seedlings</tissue>
    </source>
</reference>
<dbReference type="Gene3D" id="3.20.20.190">
    <property type="entry name" value="Phosphatidylinositol (PI) phosphodiesterase"/>
    <property type="match status" value="1"/>
</dbReference>
<dbReference type="SUPFAM" id="SSF51695">
    <property type="entry name" value="PLC-like phosphodiesterases"/>
    <property type="match status" value="1"/>
</dbReference>
<evidence type="ECO:0000259" key="8">
    <source>
        <dbReference type="PROSITE" id="PS51704"/>
    </source>
</evidence>
<comment type="caution">
    <text evidence="9">The sequence shown here is derived from an EMBL/GenBank/DDBJ whole genome shotgun (WGS) entry which is preliminary data.</text>
</comment>
<evidence type="ECO:0000256" key="4">
    <source>
        <dbReference type="ARBA" id="ARBA00022798"/>
    </source>
</evidence>
<keyword evidence="5" id="KW-0378">Hydrolase</keyword>
<dbReference type="PANTHER" id="PTHR43620:SF7">
    <property type="entry name" value="GLYCEROPHOSPHODIESTER PHOSPHODIESTERASE GDPD5-RELATED"/>
    <property type="match status" value="1"/>
</dbReference>
<comment type="similarity">
    <text evidence="1">Belongs to the glycerophosphoryl diester phosphodiesterase family.</text>
</comment>
<dbReference type="AlphaFoldDB" id="A0A445JN34"/>
<keyword evidence="10" id="KW-1185">Reference proteome</keyword>
<evidence type="ECO:0000256" key="3">
    <source>
        <dbReference type="ARBA" id="ARBA00022729"/>
    </source>
</evidence>
<dbReference type="GO" id="GO:0008889">
    <property type="term" value="F:glycerophosphodiester phosphodiesterase activity"/>
    <property type="evidence" value="ECO:0007669"/>
    <property type="project" value="UniProtKB-EC"/>
</dbReference>
<feature type="domain" description="GP-PDE" evidence="8">
    <location>
        <begin position="79"/>
        <end position="330"/>
    </location>
</feature>
<evidence type="ECO:0000256" key="1">
    <source>
        <dbReference type="ARBA" id="ARBA00007277"/>
    </source>
</evidence>
<evidence type="ECO:0000256" key="5">
    <source>
        <dbReference type="ARBA" id="ARBA00022801"/>
    </source>
</evidence>
<dbReference type="InterPro" id="IPR030395">
    <property type="entry name" value="GP_PDE_dom"/>
</dbReference>
<gene>
    <name evidence="9" type="ORF">D0Y65_022331</name>
</gene>
<evidence type="ECO:0000256" key="2">
    <source>
        <dbReference type="ARBA" id="ARBA00012247"/>
    </source>
</evidence>
<keyword evidence="4" id="KW-0319">Glycerol metabolism</keyword>
<keyword evidence="3 7" id="KW-0732">Signal</keyword>
<evidence type="ECO:0000313" key="10">
    <source>
        <dbReference type="Proteomes" id="UP000289340"/>
    </source>
</evidence>